<gene>
    <name evidence="1" type="ORF">METZ01_LOCUS326806</name>
</gene>
<proteinExistence type="predicted"/>
<dbReference type="EMBL" id="UINC01108101">
    <property type="protein sequence ID" value="SVC73952.1"/>
    <property type="molecule type" value="Genomic_DNA"/>
</dbReference>
<organism evidence="1">
    <name type="scientific">marine metagenome</name>
    <dbReference type="NCBI Taxonomy" id="408172"/>
    <lineage>
        <taxon>unclassified sequences</taxon>
        <taxon>metagenomes</taxon>
        <taxon>ecological metagenomes</taxon>
    </lineage>
</organism>
<feature type="non-terminal residue" evidence="1">
    <location>
        <position position="40"/>
    </location>
</feature>
<protein>
    <submittedName>
        <fullName evidence="1">Uncharacterized protein</fullName>
    </submittedName>
</protein>
<sequence length="40" mass="4555">MLDMDFMLVFAEEKAPSTKEPNPYMHVFLDAGMGNVLAFF</sequence>
<accession>A0A382PPN0</accession>
<evidence type="ECO:0000313" key="1">
    <source>
        <dbReference type="EMBL" id="SVC73952.1"/>
    </source>
</evidence>
<name>A0A382PPN0_9ZZZZ</name>
<reference evidence="1" key="1">
    <citation type="submission" date="2018-05" db="EMBL/GenBank/DDBJ databases">
        <authorList>
            <person name="Lanie J.A."/>
            <person name="Ng W.-L."/>
            <person name="Kazmierczak K.M."/>
            <person name="Andrzejewski T.M."/>
            <person name="Davidsen T.M."/>
            <person name="Wayne K.J."/>
            <person name="Tettelin H."/>
            <person name="Glass J.I."/>
            <person name="Rusch D."/>
            <person name="Podicherti R."/>
            <person name="Tsui H.-C.T."/>
            <person name="Winkler M.E."/>
        </authorList>
    </citation>
    <scope>NUCLEOTIDE SEQUENCE</scope>
</reference>
<dbReference type="AlphaFoldDB" id="A0A382PPN0"/>